<accession>A0ABQ2DB06</accession>
<dbReference type="RefSeq" id="WP_189005695.1">
    <property type="nucleotide sequence ID" value="NZ_BMOD01000020.1"/>
</dbReference>
<evidence type="ECO:0000313" key="6">
    <source>
        <dbReference type="EMBL" id="GGJ49575.1"/>
    </source>
</evidence>
<dbReference type="EMBL" id="BMOD01000020">
    <property type="protein sequence ID" value="GGJ49575.1"/>
    <property type="molecule type" value="Genomic_DNA"/>
</dbReference>
<organism evidence="6 7">
    <name type="scientific">Deinococcus roseus</name>
    <dbReference type="NCBI Taxonomy" id="392414"/>
    <lineage>
        <taxon>Bacteria</taxon>
        <taxon>Thermotogati</taxon>
        <taxon>Deinococcota</taxon>
        <taxon>Deinococci</taxon>
        <taxon>Deinococcales</taxon>
        <taxon>Deinococcaceae</taxon>
        <taxon>Deinococcus</taxon>
    </lineage>
</organism>
<protein>
    <submittedName>
        <fullName evidence="6">Transporter</fullName>
    </submittedName>
</protein>
<feature type="transmembrane region" description="Helical" evidence="5">
    <location>
        <begin position="258"/>
        <end position="274"/>
    </location>
</feature>
<dbReference type="InterPro" id="IPR038665">
    <property type="entry name" value="Voltage-dep_anion_channel_sf"/>
</dbReference>
<proteinExistence type="predicted"/>
<feature type="transmembrane region" description="Helical" evidence="5">
    <location>
        <begin position="144"/>
        <end position="163"/>
    </location>
</feature>
<feature type="transmembrane region" description="Helical" evidence="5">
    <location>
        <begin position="232"/>
        <end position="252"/>
    </location>
</feature>
<feature type="transmembrane region" description="Helical" evidence="5">
    <location>
        <begin position="110"/>
        <end position="132"/>
    </location>
</feature>
<dbReference type="Pfam" id="PF03595">
    <property type="entry name" value="SLAC1"/>
    <property type="match status" value="1"/>
</dbReference>
<dbReference type="InterPro" id="IPR004695">
    <property type="entry name" value="SLAC1/Mae1/Ssu1/TehA"/>
</dbReference>
<name>A0ABQ2DB06_9DEIO</name>
<keyword evidence="4 5" id="KW-0472">Membrane</keyword>
<dbReference type="CDD" id="cd09323">
    <property type="entry name" value="TDT_SLAC1_like"/>
    <property type="match status" value="1"/>
</dbReference>
<dbReference type="Gene3D" id="1.50.10.150">
    <property type="entry name" value="Voltage-dependent anion channel"/>
    <property type="match status" value="1"/>
</dbReference>
<feature type="transmembrane region" description="Helical" evidence="5">
    <location>
        <begin position="14"/>
        <end position="32"/>
    </location>
</feature>
<comment type="caution">
    <text evidence="6">The sequence shown here is derived from an EMBL/GenBank/DDBJ whole genome shotgun (WGS) entry which is preliminary data.</text>
</comment>
<feature type="transmembrane region" description="Helical" evidence="5">
    <location>
        <begin position="44"/>
        <end position="65"/>
    </location>
</feature>
<evidence type="ECO:0000256" key="3">
    <source>
        <dbReference type="ARBA" id="ARBA00022989"/>
    </source>
</evidence>
<reference evidence="7" key="1">
    <citation type="journal article" date="2019" name="Int. J. Syst. Evol. Microbiol.">
        <title>The Global Catalogue of Microorganisms (GCM) 10K type strain sequencing project: providing services to taxonomists for standard genome sequencing and annotation.</title>
        <authorList>
            <consortium name="The Broad Institute Genomics Platform"/>
            <consortium name="The Broad Institute Genome Sequencing Center for Infectious Disease"/>
            <person name="Wu L."/>
            <person name="Ma J."/>
        </authorList>
    </citation>
    <scope>NUCLEOTIDE SEQUENCE [LARGE SCALE GENOMIC DNA]</scope>
    <source>
        <strain evidence="7">JCM 14370</strain>
    </source>
</reference>
<evidence type="ECO:0000256" key="4">
    <source>
        <dbReference type="ARBA" id="ARBA00023136"/>
    </source>
</evidence>
<feature type="transmembrane region" description="Helical" evidence="5">
    <location>
        <begin position="200"/>
        <end position="220"/>
    </location>
</feature>
<evidence type="ECO:0000256" key="1">
    <source>
        <dbReference type="ARBA" id="ARBA00004141"/>
    </source>
</evidence>
<dbReference type="Proteomes" id="UP000632222">
    <property type="component" value="Unassembled WGS sequence"/>
</dbReference>
<sequence length="321" mass="34499">MERIREPQSILKHVPIPIFASVMGISGLGLTWRSLSQTYSVFTAPAEGVLIAGGLVFAGVGAIYVSKILLHPDAVKQDLLHPVRHGFAGQVPISLLLLAEAALPSSQILAGILAGAGTVLTAALTATTWVRWSRTGFSLEHLSPIWVVPPIACLMVPLLGVRLGWTETSWFFFSAGLLQWLVLLPLIVQRTLLNPAGPVFLQPLQAILMAPPAVAFLAHVALTGKLQEVDRILVYASLLFAVWVLPGLPAVIRTPFNWTWWAYAMPMAAVLLALQEYAHLSGVMALHWVGLAGGVLLAFLVGLLAFHSISGLLKGTLFQPE</sequence>
<keyword evidence="7" id="KW-1185">Reference proteome</keyword>
<dbReference type="InterPro" id="IPR052951">
    <property type="entry name" value="Tellurite_res_ion_channel"/>
</dbReference>
<feature type="transmembrane region" description="Helical" evidence="5">
    <location>
        <begin position="286"/>
        <end position="309"/>
    </location>
</feature>
<dbReference type="PANTHER" id="PTHR37955">
    <property type="entry name" value="TELLURITE RESISTANCE PROTEIN TEHA"/>
    <property type="match status" value="1"/>
</dbReference>
<keyword evidence="3 5" id="KW-1133">Transmembrane helix</keyword>
<evidence type="ECO:0000313" key="7">
    <source>
        <dbReference type="Proteomes" id="UP000632222"/>
    </source>
</evidence>
<evidence type="ECO:0000256" key="5">
    <source>
        <dbReference type="SAM" id="Phobius"/>
    </source>
</evidence>
<gene>
    <name evidence="6" type="ORF">GCM10008938_39410</name>
</gene>
<keyword evidence="2 5" id="KW-0812">Transmembrane</keyword>
<dbReference type="PANTHER" id="PTHR37955:SF1">
    <property type="entry name" value="DEP DOMAIN-CONTAINING PROTEIN"/>
    <property type="match status" value="1"/>
</dbReference>
<comment type="subcellular location">
    <subcellularLocation>
        <location evidence="1">Membrane</location>
        <topology evidence="1">Multi-pass membrane protein</topology>
    </subcellularLocation>
</comment>
<feature type="transmembrane region" description="Helical" evidence="5">
    <location>
        <begin position="170"/>
        <end position="188"/>
    </location>
</feature>
<evidence type="ECO:0000256" key="2">
    <source>
        <dbReference type="ARBA" id="ARBA00022692"/>
    </source>
</evidence>